<dbReference type="EMBL" id="JAERSG010000002">
    <property type="protein sequence ID" value="MBL0747468.1"/>
    <property type="molecule type" value="Genomic_DNA"/>
</dbReference>
<feature type="transmembrane region" description="Helical" evidence="6">
    <location>
        <begin position="106"/>
        <end position="125"/>
    </location>
</feature>
<evidence type="ECO:0000259" key="7">
    <source>
        <dbReference type="Pfam" id="PF00482"/>
    </source>
</evidence>
<evidence type="ECO:0000313" key="9">
    <source>
        <dbReference type="Proteomes" id="UP000636918"/>
    </source>
</evidence>
<accession>A0ABS1L723</accession>
<dbReference type="Proteomes" id="UP000636918">
    <property type="component" value="Unassembled WGS sequence"/>
</dbReference>
<keyword evidence="5 6" id="KW-0472">Membrane</keyword>
<feature type="transmembrane region" description="Helical" evidence="6">
    <location>
        <begin position="6"/>
        <end position="27"/>
    </location>
</feature>
<keyword evidence="3 6" id="KW-0812">Transmembrane</keyword>
<evidence type="ECO:0000313" key="8">
    <source>
        <dbReference type="EMBL" id="MBL0747468.1"/>
    </source>
</evidence>
<feature type="transmembrane region" description="Helical" evidence="6">
    <location>
        <begin position="280"/>
        <end position="302"/>
    </location>
</feature>
<keyword evidence="4 6" id="KW-1133">Transmembrane helix</keyword>
<dbReference type="RefSeq" id="WP_201935235.1">
    <property type="nucleotide sequence ID" value="NZ_JAERSG010000002.1"/>
</dbReference>
<feature type="transmembrane region" description="Helical" evidence="6">
    <location>
        <begin position="131"/>
        <end position="154"/>
    </location>
</feature>
<keyword evidence="9" id="KW-1185">Reference proteome</keyword>
<dbReference type="InterPro" id="IPR018076">
    <property type="entry name" value="T2SS_GspF_dom"/>
</dbReference>
<evidence type="ECO:0000256" key="3">
    <source>
        <dbReference type="ARBA" id="ARBA00022692"/>
    </source>
</evidence>
<keyword evidence="2" id="KW-1003">Cell membrane</keyword>
<name>A0ABS1L723_9ACTN</name>
<evidence type="ECO:0000256" key="2">
    <source>
        <dbReference type="ARBA" id="ARBA00022475"/>
    </source>
</evidence>
<evidence type="ECO:0000256" key="4">
    <source>
        <dbReference type="ARBA" id="ARBA00022989"/>
    </source>
</evidence>
<dbReference type="PANTHER" id="PTHR35007:SF2">
    <property type="entry name" value="PILUS ASSEMBLE PROTEIN"/>
    <property type="match status" value="1"/>
</dbReference>
<evidence type="ECO:0000256" key="1">
    <source>
        <dbReference type="ARBA" id="ARBA00004651"/>
    </source>
</evidence>
<evidence type="ECO:0000256" key="6">
    <source>
        <dbReference type="SAM" id="Phobius"/>
    </source>
</evidence>
<reference evidence="8 9" key="1">
    <citation type="submission" date="2021-01" db="EMBL/GenBank/DDBJ databases">
        <title>Genome seq and assembly of Nocardiodes sp. G10.</title>
        <authorList>
            <person name="Chhetri G."/>
        </authorList>
    </citation>
    <scope>NUCLEOTIDE SEQUENCE [LARGE SCALE GENOMIC DNA]</scope>
    <source>
        <strain evidence="8 9">G10</strain>
    </source>
</reference>
<comment type="caution">
    <text evidence="8">The sequence shown here is derived from an EMBL/GenBank/DDBJ whole genome shotgun (WGS) entry which is preliminary data.</text>
</comment>
<dbReference type="PANTHER" id="PTHR35007">
    <property type="entry name" value="INTEGRAL MEMBRANE PROTEIN-RELATED"/>
    <property type="match status" value="1"/>
</dbReference>
<gene>
    <name evidence="8" type="ORF">JI751_07600</name>
</gene>
<protein>
    <submittedName>
        <fullName evidence="8">Type II secretion system F family protein</fullName>
    </submittedName>
</protein>
<organism evidence="8 9">
    <name type="scientific">Nocardioides baculatus</name>
    <dbReference type="NCBI Taxonomy" id="2801337"/>
    <lineage>
        <taxon>Bacteria</taxon>
        <taxon>Bacillati</taxon>
        <taxon>Actinomycetota</taxon>
        <taxon>Actinomycetes</taxon>
        <taxon>Propionibacteriales</taxon>
        <taxon>Nocardioidaceae</taxon>
        <taxon>Nocardioides</taxon>
    </lineage>
</organism>
<sequence>MTEMMMLVGAGLVCLSMVMALSVIGVMTSERRGVARSVAAIQALDSAPAELKSEIERPFAERVIAPMGESMVGLGRKLVRADTARKIQFRLNIAGNPPAWDVNRILGLKVLGAGLFTVLGFFYLLGQNWPLLKLVVATALIGGFGYVLPNILLYNAGQKREKLMRNSLPDAMDLLTISVEAGLGFDAAVSRVARNGDGPLNQEFARLLQEMQLGVGRVDAMRAMAERTSLPDLKSFCSAMVQADSLGIPIARVLRIQSQEMRTKRRQRAEEKAQQVPVRIMIPLVMFILPCLFIVILGPAGINISQTFSNG</sequence>
<evidence type="ECO:0000256" key="5">
    <source>
        <dbReference type="ARBA" id="ARBA00023136"/>
    </source>
</evidence>
<feature type="domain" description="Type II secretion system protein GspF" evidence="7">
    <location>
        <begin position="172"/>
        <end position="297"/>
    </location>
</feature>
<dbReference type="Pfam" id="PF00482">
    <property type="entry name" value="T2SSF"/>
    <property type="match status" value="1"/>
</dbReference>
<comment type="subcellular location">
    <subcellularLocation>
        <location evidence="1">Cell membrane</location>
        <topology evidence="1">Multi-pass membrane protein</topology>
    </subcellularLocation>
</comment>
<proteinExistence type="predicted"/>